<dbReference type="Proteomes" id="UP000887565">
    <property type="component" value="Unplaced"/>
</dbReference>
<dbReference type="WBParaSite" id="nRc.2.0.1.t13215-RA">
    <property type="protein sequence ID" value="nRc.2.0.1.t13215-RA"/>
    <property type="gene ID" value="nRc.2.0.1.g13215"/>
</dbReference>
<name>A0A915IGH6_ROMCU</name>
<proteinExistence type="predicted"/>
<protein>
    <submittedName>
        <fullName evidence="2">Nuclease HARBI1</fullName>
    </submittedName>
</protein>
<dbReference type="AlphaFoldDB" id="A0A915IGH6"/>
<accession>A0A915IGH6</accession>
<evidence type="ECO:0000313" key="2">
    <source>
        <dbReference type="WBParaSite" id="nRc.2.0.1.t13215-RA"/>
    </source>
</evidence>
<reference evidence="2" key="1">
    <citation type="submission" date="2022-11" db="UniProtKB">
        <authorList>
            <consortium name="WormBaseParasite"/>
        </authorList>
    </citation>
    <scope>IDENTIFICATION</scope>
</reference>
<organism evidence="1 2">
    <name type="scientific">Romanomermis culicivorax</name>
    <name type="common">Nematode worm</name>
    <dbReference type="NCBI Taxonomy" id="13658"/>
    <lineage>
        <taxon>Eukaryota</taxon>
        <taxon>Metazoa</taxon>
        <taxon>Ecdysozoa</taxon>
        <taxon>Nematoda</taxon>
        <taxon>Enoplea</taxon>
        <taxon>Dorylaimia</taxon>
        <taxon>Mermithida</taxon>
        <taxon>Mermithoidea</taxon>
        <taxon>Mermithidae</taxon>
        <taxon>Romanomermis</taxon>
    </lineage>
</organism>
<sequence>MLISNDQRVETVQFLLYIKCASCFGGYLASNSFKQVVGDILHVDKATSCRVFHSCIHALLQHLAEFIAFPPAEHLANIKCKFYEICQFPSVIGAIDCIHT</sequence>
<keyword evidence="1" id="KW-1185">Reference proteome</keyword>
<evidence type="ECO:0000313" key="1">
    <source>
        <dbReference type="Proteomes" id="UP000887565"/>
    </source>
</evidence>